<feature type="domain" description="HTH gntR-type" evidence="4">
    <location>
        <begin position="13"/>
        <end position="81"/>
    </location>
</feature>
<sequence length="241" mass="25591">MSEPLSDRSVARTSVVDAVAESVRADILSGVYRPGQYLPPARDLAEQYGVTRTSLKHAIVRLAEAGLVETKHGVGTRVRDYERHGGIDLLPVLVAASAADWAPAIFEVRAEIGALIAVRAAEHASAEQRDRLAALAGRLTDAEDADAAQLVECEWHRVLAGASGNRVYPLLMNGVLDTYLRLRHALRGAFGDPAAIGGLLAPLSAAVCEGAPAQVVRERATEYLTRTGQLMIESMASYGGA</sequence>
<dbReference type="InterPro" id="IPR036388">
    <property type="entry name" value="WH-like_DNA-bd_sf"/>
</dbReference>
<dbReference type="Proteomes" id="UP000666915">
    <property type="component" value="Unassembled WGS sequence"/>
</dbReference>
<dbReference type="InterPro" id="IPR011711">
    <property type="entry name" value="GntR_C"/>
</dbReference>
<keyword evidence="1" id="KW-0805">Transcription regulation</keyword>
<dbReference type="Gene3D" id="1.20.120.530">
    <property type="entry name" value="GntR ligand-binding domain-like"/>
    <property type="match status" value="1"/>
</dbReference>
<dbReference type="RefSeq" id="WP_208269313.1">
    <property type="nucleotide sequence ID" value="NZ_BAAAGM010000038.1"/>
</dbReference>
<dbReference type="SUPFAM" id="SSF48008">
    <property type="entry name" value="GntR ligand-binding domain-like"/>
    <property type="match status" value="1"/>
</dbReference>
<evidence type="ECO:0000256" key="2">
    <source>
        <dbReference type="ARBA" id="ARBA00023125"/>
    </source>
</evidence>
<accession>A0ABS3R3Y9</accession>
<dbReference type="InterPro" id="IPR036390">
    <property type="entry name" value="WH_DNA-bd_sf"/>
</dbReference>
<comment type="caution">
    <text evidence="5">The sequence shown here is derived from an EMBL/GenBank/DDBJ whole genome shotgun (WGS) entry which is preliminary data.</text>
</comment>
<protein>
    <submittedName>
        <fullName evidence="5">FadR family transcriptional regulator</fullName>
    </submittedName>
</protein>
<dbReference type="PANTHER" id="PTHR43537">
    <property type="entry name" value="TRANSCRIPTIONAL REGULATOR, GNTR FAMILY"/>
    <property type="match status" value="1"/>
</dbReference>
<evidence type="ECO:0000256" key="1">
    <source>
        <dbReference type="ARBA" id="ARBA00023015"/>
    </source>
</evidence>
<dbReference type="Gene3D" id="1.10.10.10">
    <property type="entry name" value="Winged helix-like DNA-binding domain superfamily/Winged helix DNA-binding domain"/>
    <property type="match status" value="1"/>
</dbReference>
<dbReference type="InterPro" id="IPR000524">
    <property type="entry name" value="Tscrpt_reg_HTH_GntR"/>
</dbReference>
<dbReference type="PROSITE" id="PS50949">
    <property type="entry name" value="HTH_GNTR"/>
    <property type="match status" value="1"/>
</dbReference>
<evidence type="ECO:0000259" key="4">
    <source>
        <dbReference type="PROSITE" id="PS50949"/>
    </source>
</evidence>
<name>A0ABS3R3Y9_9ACTN</name>
<keyword evidence="2" id="KW-0238">DNA-binding</keyword>
<proteinExistence type="predicted"/>
<dbReference type="SMART" id="SM00345">
    <property type="entry name" value="HTH_GNTR"/>
    <property type="match status" value="1"/>
</dbReference>
<dbReference type="PANTHER" id="PTHR43537:SF5">
    <property type="entry name" value="UXU OPERON TRANSCRIPTIONAL REGULATOR"/>
    <property type="match status" value="1"/>
</dbReference>
<dbReference type="Pfam" id="PF00392">
    <property type="entry name" value="GntR"/>
    <property type="match status" value="1"/>
</dbReference>
<dbReference type="Pfam" id="PF07729">
    <property type="entry name" value="FCD"/>
    <property type="match status" value="1"/>
</dbReference>
<organism evidence="5 6">
    <name type="scientific">Actinomadura nitritigenes</name>
    <dbReference type="NCBI Taxonomy" id="134602"/>
    <lineage>
        <taxon>Bacteria</taxon>
        <taxon>Bacillati</taxon>
        <taxon>Actinomycetota</taxon>
        <taxon>Actinomycetes</taxon>
        <taxon>Streptosporangiales</taxon>
        <taxon>Thermomonosporaceae</taxon>
        <taxon>Actinomadura</taxon>
    </lineage>
</organism>
<dbReference type="EMBL" id="JAGEOK010000016">
    <property type="protein sequence ID" value="MBO2440958.1"/>
    <property type="molecule type" value="Genomic_DNA"/>
</dbReference>
<dbReference type="SUPFAM" id="SSF46785">
    <property type="entry name" value="Winged helix' DNA-binding domain"/>
    <property type="match status" value="1"/>
</dbReference>
<dbReference type="CDD" id="cd07377">
    <property type="entry name" value="WHTH_GntR"/>
    <property type="match status" value="1"/>
</dbReference>
<gene>
    <name evidence="5" type="ORF">J4557_25875</name>
</gene>
<evidence type="ECO:0000313" key="6">
    <source>
        <dbReference type="Proteomes" id="UP000666915"/>
    </source>
</evidence>
<evidence type="ECO:0000256" key="3">
    <source>
        <dbReference type="ARBA" id="ARBA00023163"/>
    </source>
</evidence>
<evidence type="ECO:0000313" key="5">
    <source>
        <dbReference type="EMBL" id="MBO2440958.1"/>
    </source>
</evidence>
<keyword evidence="6" id="KW-1185">Reference proteome</keyword>
<dbReference type="PRINTS" id="PR00035">
    <property type="entry name" value="HTHGNTR"/>
</dbReference>
<keyword evidence="3" id="KW-0804">Transcription</keyword>
<reference evidence="5 6" key="1">
    <citation type="submission" date="2021-03" db="EMBL/GenBank/DDBJ databases">
        <authorList>
            <person name="Kanchanasin P."/>
            <person name="Saeng-In P."/>
            <person name="Phongsopitanun W."/>
            <person name="Yuki M."/>
            <person name="Kudo T."/>
            <person name="Ohkuma M."/>
            <person name="Tanasupawat S."/>
        </authorList>
    </citation>
    <scope>NUCLEOTIDE SEQUENCE [LARGE SCALE GENOMIC DNA]</scope>
    <source>
        <strain evidence="5 6">L46</strain>
    </source>
</reference>
<dbReference type="InterPro" id="IPR008920">
    <property type="entry name" value="TF_FadR/GntR_C"/>
</dbReference>